<gene>
    <name evidence="1" type="ORF">DHETER_LOCUS1119</name>
</gene>
<comment type="caution">
    <text evidence="1">The sequence shown here is derived from an EMBL/GenBank/DDBJ whole genome shotgun (WGS) entry which is preliminary data.</text>
</comment>
<accession>A0ACA9K7L2</accession>
<feature type="non-terminal residue" evidence="1">
    <location>
        <position position="49"/>
    </location>
</feature>
<dbReference type="Proteomes" id="UP000789702">
    <property type="component" value="Unassembled WGS sequence"/>
</dbReference>
<name>A0ACA9K7L2_9GLOM</name>
<proteinExistence type="predicted"/>
<evidence type="ECO:0000313" key="2">
    <source>
        <dbReference type="Proteomes" id="UP000789702"/>
    </source>
</evidence>
<dbReference type="EMBL" id="CAJVPU010000630">
    <property type="protein sequence ID" value="CAG8457203.1"/>
    <property type="molecule type" value="Genomic_DNA"/>
</dbReference>
<organism evidence="1 2">
    <name type="scientific">Dentiscutata heterogama</name>
    <dbReference type="NCBI Taxonomy" id="1316150"/>
    <lineage>
        <taxon>Eukaryota</taxon>
        <taxon>Fungi</taxon>
        <taxon>Fungi incertae sedis</taxon>
        <taxon>Mucoromycota</taxon>
        <taxon>Glomeromycotina</taxon>
        <taxon>Glomeromycetes</taxon>
        <taxon>Diversisporales</taxon>
        <taxon>Gigasporaceae</taxon>
        <taxon>Dentiscutata</taxon>
    </lineage>
</organism>
<reference evidence="1" key="1">
    <citation type="submission" date="2021-06" db="EMBL/GenBank/DDBJ databases">
        <authorList>
            <person name="Kallberg Y."/>
            <person name="Tangrot J."/>
            <person name="Rosling A."/>
        </authorList>
    </citation>
    <scope>NUCLEOTIDE SEQUENCE</scope>
    <source>
        <strain evidence="1">IL203A</strain>
    </source>
</reference>
<protein>
    <submittedName>
        <fullName evidence="1">11665_t:CDS:1</fullName>
    </submittedName>
</protein>
<keyword evidence="2" id="KW-1185">Reference proteome</keyword>
<evidence type="ECO:0000313" key="1">
    <source>
        <dbReference type="EMBL" id="CAG8457203.1"/>
    </source>
</evidence>
<sequence length="49" mass="5487">METKSFQMDNMSSLAKDEALQNKSDESSVSEDCEDIVFDVISKLQSPKT</sequence>